<organism evidence="1 2">
    <name type="scientific">Gilvimarinus gilvus</name>
    <dbReference type="NCBI Taxonomy" id="3058038"/>
    <lineage>
        <taxon>Bacteria</taxon>
        <taxon>Pseudomonadati</taxon>
        <taxon>Pseudomonadota</taxon>
        <taxon>Gammaproteobacteria</taxon>
        <taxon>Cellvibrionales</taxon>
        <taxon>Cellvibrionaceae</taxon>
        <taxon>Gilvimarinus</taxon>
    </lineage>
</organism>
<dbReference type="Proteomes" id="UP001273505">
    <property type="component" value="Unassembled WGS sequence"/>
</dbReference>
<dbReference type="InterPro" id="IPR021548">
    <property type="entry name" value="DUF2895"/>
</dbReference>
<accession>A0ABU4S2C4</accession>
<evidence type="ECO:0000313" key="1">
    <source>
        <dbReference type="EMBL" id="MDX6851227.1"/>
    </source>
</evidence>
<sequence length="204" mass="23608">MSRIRNALTARERLNWYLAIGLVFLGLLLTHAHYRLANVQQDFRMHVPPDLSEGAVLRPNMPEQANVYMYTLYIWKQINEWLESGLADYDSNVDEMKCYVSADMYKWLKDDVKKRRTNGELSRTRSISPATFYTKEHVKPLGNGTWYVWLDLALVERVVGEEVKNVVMRYPLYAYRDSRSCNEFGVAIGGFFNDPARIGVGGEL</sequence>
<dbReference type="RefSeq" id="WP_302724160.1">
    <property type="nucleotide sequence ID" value="NZ_JAULRU010000742.1"/>
</dbReference>
<comment type="caution">
    <text evidence="1">The sequence shown here is derived from an EMBL/GenBank/DDBJ whole genome shotgun (WGS) entry which is preliminary data.</text>
</comment>
<reference evidence="1 2" key="1">
    <citation type="submission" date="2023-11" db="EMBL/GenBank/DDBJ databases">
        <title>Gilvimarinus fulvus sp. nov., isolated from the surface of Kelp.</title>
        <authorList>
            <person name="Sun Y.Y."/>
            <person name="Gong Y."/>
            <person name="Du Z.J."/>
        </authorList>
    </citation>
    <scope>NUCLEOTIDE SEQUENCE [LARGE SCALE GENOMIC DNA]</scope>
    <source>
        <strain evidence="1 2">SDUM040013</strain>
    </source>
</reference>
<dbReference type="Pfam" id="PF11444">
    <property type="entry name" value="DUF2895"/>
    <property type="match status" value="1"/>
</dbReference>
<proteinExistence type="predicted"/>
<protein>
    <submittedName>
        <fullName evidence="1">DUF2895 family protein</fullName>
    </submittedName>
</protein>
<gene>
    <name evidence="1" type="ORF">SCD92_17755</name>
</gene>
<dbReference type="EMBL" id="JAXAFO010000044">
    <property type="protein sequence ID" value="MDX6851227.1"/>
    <property type="molecule type" value="Genomic_DNA"/>
</dbReference>
<name>A0ABU4S2C4_9GAMM</name>
<evidence type="ECO:0000313" key="2">
    <source>
        <dbReference type="Proteomes" id="UP001273505"/>
    </source>
</evidence>
<keyword evidence="2" id="KW-1185">Reference proteome</keyword>